<gene>
    <name evidence="2" type="primary">LOC142180817</name>
</gene>
<keyword evidence="1" id="KW-1185">Reference proteome</keyword>
<reference evidence="2" key="2">
    <citation type="submission" date="2025-08" db="UniProtKB">
        <authorList>
            <consortium name="RefSeq"/>
        </authorList>
    </citation>
    <scope>IDENTIFICATION</scope>
    <source>
        <tissue evidence="2">Leaf</tissue>
    </source>
</reference>
<accession>A0AC58UHQ0</accession>
<evidence type="ECO:0000313" key="2">
    <source>
        <dbReference type="RefSeq" id="XP_075109007.1"/>
    </source>
</evidence>
<organism evidence="1 2">
    <name type="scientific">Nicotiana tabacum</name>
    <name type="common">Common tobacco</name>
    <dbReference type="NCBI Taxonomy" id="4097"/>
    <lineage>
        <taxon>Eukaryota</taxon>
        <taxon>Viridiplantae</taxon>
        <taxon>Streptophyta</taxon>
        <taxon>Embryophyta</taxon>
        <taxon>Tracheophyta</taxon>
        <taxon>Spermatophyta</taxon>
        <taxon>Magnoliopsida</taxon>
        <taxon>eudicotyledons</taxon>
        <taxon>Gunneridae</taxon>
        <taxon>Pentapetalae</taxon>
        <taxon>asterids</taxon>
        <taxon>lamiids</taxon>
        <taxon>Solanales</taxon>
        <taxon>Solanaceae</taxon>
        <taxon>Nicotianoideae</taxon>
        <taxon>Nicotianeae</taxon>
        <taxon>Nicotiana</taxon>
    </lineage>
</organism>
<name>A0AC58UHQ0_TOBAC</name>
<protein>
    <submittedName>
        <fullName evidence="2">Secreted RxLR effector protein 161-like</fullName>
    </submittedName>
</protein>
<dbReference type="Proteomes" id="UP000790787">
    <property type="component" value="Chromosome 5"/>
</dbReference>
<reference evidence="1" key="1">
    <citation type="journal article" date="2014" name="Nat. Commun.">
        <title>The tobacco genome sequence and its comparison with those of tomato and potato.</title>
        <authorList>
            <person name="Sierro N."/>
            <person name="Battey J.N."/>
            <person name="Ouadi S."/>
            <person name="Bakaher N."/>
            <person name="Bovet L."/>
            <person name="Willig A."/>
            <person name="Goepfert S."/>
            <person name="Peitsch M.C."/>
            <person name="Ivanov N.V."/>
        </authorList>
    </citation>
    <scope>NUCLEOTIDE SEQUENCE [LARGE SCALE GENOMIC DNA]</scope>
</reference>
<evidence type="ECO:0000313" key="1">
    <source>
        <dbReference type="Proteomes" id="UP000790787"/>
    </source>
</evidence>
<proteinExistence type="predicted"/>
<sequence length="254" mass="27977">MGSPLTDLSTYQRIIGKLNFLQHTRPDISFCVQHLSQFLQAPQVPHMLAALYALRYLSNAPALGILLSFFFDTSIKAYSNSDWTACAESRRSVSGFYITLGGSPISWKSKKQPTISLSSAEAEYLSLRKVVAEVSWLVRTLDDLGLHVSAPAPIFCDSLAALHIAKNPIFHERTKYIEIDCHYVRESLNLGLIFLHFVPSFAQLADIMTKPLPGPLHHSLLGKLGVLSPPSLRGGGVDIHIGQDVQIGSTKPNR</sequence>
<dbReference type="RefSeq" id="XP_075109007.1">
    <property type="nucleotide sequence ID" value="XM_075252906.1"/>
</dbReference>